<name>A0A804PHY4_MAIZE</name>
<organism evidence="2 3">
    <name type="scientific">Zea mays</name>
    <name type="common">Maize</name>
    <dbReference type="NCBI Taxonomy" id="4577"/>
    <lineage>
        <taxon>Eukaryota</taxon>
        <taxon>Viridiplantae</taxon>
        <taxon>Streptophyta</taxon>
        <taxon>Embryophyta</taxon>
        <taxon>Tracheophyta</taxon>
        <taxon>Spermatophyta</taxon>
        <taxon>Magnoliopsida</taxon>
        <taxon>Liliopsida</taxon>
        <taxon>Poales</taxon>
        <taxon>Poaceae</taxon>
        <taxon>PACMAD clade</taxon>
        <taxon>Panicoideae</taxon>
        <taxon>Andropogonodae</taxon>
        <taxon>Andropogoneae</taxon>
        <taxon>Tripsacinae</taxon>
        <taxon>Zea</taxon>
    </lineage>
</organism>
<evidence type="ECO:0000313" key="3">
    <source>
        <dbReference type="Proteomes" id="UP000007305"/>
    </source>
</evidence>
<evidence type="ECO:0000313" key="2">
    <source>
        <dbReference type="EnsemblPlants" id="Zm00001eb239310_P001"/>
    </source>
</evidence>
<evidence type="ECO:0000256" key="1">
    <source>
        <dbReference type="SAM" id="MobiDB-lite"/>
    </source>
</evidence>
<reference evidence="2" key="2">
    <citation type="submission" date="2019-07" db="EMBL/GenBank/DDBJ databases">
        <authorList>
            <person name="Seetharam A."/>
            <person name="Woodhouse M."/>
            <person name="Cannon E."/>
        </authorList>
    </citation>
    <scope>NUCLEOTIDE SEQUENCE [LARGE SCALE GENOMIC DNA]</scope>
    <source>
        <strain evidence="2">cv. B73</strain>
    </source>
</reference>
<sequence>MATPSLSHGGCRRHNSAVRPALSLARTSSSPSPPHLPLAPATREVRARPLRALPTRCPPARQSCSALLHLPAPPKSSQELPSASLSAPALGAHPCGAQRFSLW</sequence>
<dbReference type="Gramene" id="Zm00001eb239310_T001">
    <property type="protein sequence ID" value="Zm00001eb239310_P001"/>
    <property type="gene ID" value="Zm00001eb239310"/>
</dbReference>
<protein>
    <submittedName>
        <fullName evidence="2">Uncharacterized protein</fullName>
    </submittedName>
</protein>
<dbReference type="Proteomes" id="UP000007305">
    <property type="component" value="Chromosome 5"/>
</dbReference>
<reference evidence="2" key="3">
    <citation type="submission" date="2021-05" db="UniProtKB">
        <authorList>
            <consortium name="EnsemblPlants"/>
        </authorList>
    </citation>
    <scope>IDENTIFICATION</scope>
    <source>
        <strain evidence="2">cv. B73</strain>
    </source>
</reference>
<feature type="compositionally biased region" description="Low complexity" evidence="1">
    <location>
        <begin position="80"/>
        <end position="90"/>
    </location>
</feature>
<dbReference type="AlphaFoldDB" id="A0A804PHY4"/>
<reference evidence="3" key="1">
    <citation type="journal article" date="2009" name="Science">
        <title>The B73 maize genome: complexity, diversity, and dynamics.</title>
        <authorList>
            <person name="Schnable P.S."/>
            <person name="Ware D."/>
            <person name="Fulton R.S."/>
            <person name="Stein J.C."/>
            <person name="Wei F."/>
            <person name="Pasternak S."/>
            <person name="Liang C."/>
            <person name="Zhang J."/>
            <person name="Fulton L."/>
            <person name="Graves T.A."/>
            <person name="Minx P."/>
            <person name="Reily A.D."/>
            <person name="Courtney L."/>
            <person name="Kruchowski S.S."/>
            <person name="Tomlinson C."/>
            <person name="Strong C."/>
            <person name="Delehaunty K."/>
            <person name="Fronick C."/>
            <person name="Courtney B."/>
            <person name="Rock S.M."/>
            <person name="Belter E."/>
            <person name="Du F."/>
            <person name="Kim K."/>
            <person name="Abbott R.M."/>
            <person name="Cotton M."/>
            <person name="Levy A."/>
            <person name="Marchetto P."/>
            <person name="Ochoa K."/>
            <person name="Jackson S.M."/>
            <person name="Gillam B."/>
            <person name="Chen W."/>
            <person name="Yan L."/>
            <person name="Higginbotham J."/>
            <person name="Cardenas M."/>
            <person name="Waligorski J."/>
            <person name="Applebaum E."/>
            <person name="Phelps L."/>
            <person name="Falcone J."/>
            <person name="Kanchi K."/>
            <person name="Thane T."/>
            <person name="Scimone A."/>
            <person name="Thane N."/>
            <person name="Henke J."/>
            <person name="Wang T."/>
            <person name="Ruppert J."/>
            <person name="Shah N."/>
            <person name="Rotter K."/>
            <person name="Hodges J."/>
            <person name="Ingenthron E."/>
            <person name="Cordes M."/>
            <person name="Kohlberg S."/>
            <person name="Sgro J."/>
            <person name="Delgado B."/>
            <person name="Mead K."/>
            <person name="Chinwalla A."/>
            <person name="Leonard S."/>
            <person name="Crouse K."/>
            <person name="Collura K."/>
            <person name="Kudrna D."/>
            <person name="Currie J."/>
            <person name="He R."/>
            <person name="Angelova A."/>
            <person name="Rajasekar S."/>
            <person name="Mueller T."/>
            <person name="Lomeli R."/>
            <person name="Scara G."/>
            <person name="Ko A."/>
            <person name="Delaney K."/>
            <person name="Wissotski M."/>
            <person name="Lopez G."/>
            <person name="Campos D."/>
            <person name="Braidotti M."/>
            <person name="Ashley E."/>
            <person name="Golser W."/>
            <person name="Kim H."/>
            <person name="Lee S."/>
            <person name="Lin J."/>
            <person name="Dujmic Z."/>
            <person name="Kim W."/>
            <person name="Talag J."/>
            <person name="Zuccolo A."/>
            <person name="Fan C."/>
            <person name="Sebastian A."/>
            <person name="Kramer M."/>
            <person name="Spiegel L."/>
            <person name="Nascimento L."/>
            <person name="Zutavern T."/>
            <person name="Miller B."/>
            <person name="Ambroise C."/>
            <person name="Muller S."/>
            <person name="Spooner W."/>
            <person name="Narechania A."/>
            <person name="Ren L."/>
            <person name="Wei S."/>
            <person name="Kumari S."/>
            <person name="Faga B."/>
            <person name="Levy M.J."/>
            <person name="McMahan L."/>
            <person name="Van Buren P."/>
            <person name="Vaughn M.W."/>
            <person name="Ying K."/>
            <person name="Yeh C.-T."/>
            <person name="Emrich S.J."/>
            <person name="Jia Y."/>
            <person name="Kalyanaraman A."/>
            <person name="Hsia A.-P."/>
            <person name="Barbazuk W.B."/>
            <person name="Baucom R.S."/>
            <person name="Brutnell T.P."/>
            <person name="Carpita N.C."/>
            <person name="Chaparro C."/>
            <person name="Chia J.-M."/>
            <person name="Deragon J.-M."/>
            <person name="Estill J.C."/>
            <person name="Fu Y."/>
            <person name="Jeddeloh J.A."/>
            <person name="Han Y."/>
            <person name="Lee H."/>
            <person name="Li P."/>
            <person name="Lisch D.R."/>
            <person name="Liu S."/>
            <person name="Liu Z."/>
            <person name="Nagel D.H."/>
            <person name="McCann M.C."/>
            <person name="SanMiguel P."/>
            <person name="Myers A.M."/>
            <person name="Nettleton D."/>
            <person name="Nguyen J."/>
            <person name="Penning B.W."/>
            <person name="Ponnala L."/>
            <person name="Schneider K.L."/>
            <person name="Schwartz D.C."/>
            <person name="Sharma A."/>
            <person name="Soderlund C."/>
            <person name="Springer N.M."/>
            <person name="Sun Q."/>
            <person name="Wang H."/>
            <person name="Waterman M."/>
            <person name="Westerman R."/>
            <person name="Wolfgruber T.K."/>
            <person name="Yang L."/>
            <person name="Yu Y."/>
            <person name="Zhang L."/>
            <person name="Zhou S."/>
            <person name="Zhu Q."/>
            <person name="Bennetzen J.L."/>
            <person name="Dawe R.K."/>
            <person name="Jiang J."/>
            <person name="Jiang N."/>
            <person name="Presting G.G."/>
            <person name="Wessler S.R."/>
            <person name="Aluru S."/>
            <person name="Martienssen R.A."/>
            <person name="Clifton S.W."/>
            <person name="McCombie W.R."/>
            <person name="Wing R.A."/>
            <person name="Wilson R.K."/>
        </authorList>
    </citation>
    <scope>NUCLEOTIDE SEQUENCE [LARGE SCALE GENOMIC DNA]</scope>
    <source>
        <strain evidence="3">cv. B73</strain>
    </source>
</reference>
<dbReference type="EnsemblPlants" id="Zm00001eb239310_T001">
    <property type="protein sequence ID" value="Zm00001eb239310_P001"/>
    <property type="gene ID" value="Zm00001eb239310"/>
</dbReference>
<dbReference type="InParanoid" id="A0A804PHY4"/>
<accession>A0A804PHY4</accession>
<feature type="region of interest" description="Disordered" evidence="1">
    <location>
        <begin position="1"/>
        <end position="45"/>
    </location>
</feature>
<keyword evidence="3" id="KW-1185">Reference proteome</keyword>
<proteinExistence type="predicted"/>
<feature type="region of interest" description="Disordered" evidence="1">
    <location>
        <begin position="70"/>
        <end position="90"/>
    </location>
</feature>